<dbReference type="PANTHER" id="PTHR42760">
    <property type="entry name" value="SHORT-CHAIN DEHYDROGENASES/REDUCTASES FAMILY MEMBER"/>
    <property type="match status" value="1"/>
</dbReference>
<dbReference type="Gene3D" id="3.40.50.720">
    <property type="entry name" value="NAD(P)-binding Rossmann-like Domain"/>
    <property type="match status" value="1"/>
</dbReference>
<dbReference type="InterPro" id="IPR002347">
    <property type="entry name" value="SDR_fam"/>
</dbReference>
<evidence type="ECO:0000313" key="3">
    <source>
        <dbReference type="Proteomes" id="UP000253426"/>
    </source>
</evidence>
<dbReference type="PRINTS" id="PR00081">
    <property type="entry name" value="GDHRDH"/>
</dbReference>
<accession>A0A366H9N2</accession>
<comment type="caution">
    <text evidence="2">The sequence shown here is derived from an EMBL/GenBank/DDBJ whole genome shotgun (WGS) entry which is preliminary data.</text>
</comment>
<organism evidence="2 3">
    <name type="scientific">Roseimicrobium gellanilyticum</name>
    <dbReference type="NCBI Taxonomy" id="748857"/>
    <lineage>
        <taxon>Bacteria</taxon>
        <taxon>Pseudomonadati</taxon>
        <taxon>Verrucomicrobiota</taxon>
        <taxon>Verrucomicrobiia</taxon>
        <taxon>Verrucomicrobiales</taxon>
        <taxon>Verrucomicrobiaceae</taxon>
        <taxon>Roseimicrobium</taxon>
    </lineage>
</organism>
<dbReference type="OrthoDB" id="9803333at2"/>
<comment type="similarity">
    <text evidence="1">Belongs to the short-chain dehydrogenases/reductases (SDR) family.</text>
</comment>
<dbReference type="EMBL" id="QNRR01000010">
    <property type="protein sequence ID" value="RBP39001.1"/>
    <property type="molecule type" value="Genomic_DNA"/>
</dbReference>
<dbReference type="Pfam" id="PF13561">
    <property type="entry name" value="adh_short_C2"/>
    <property type="match status" value="1"/>
</dbReference>
<dbReference type="RefSeq" id="WP_113960773.1">
    <property type="nucleotide sequence ID" value="NZ_QNRR01000010.1"/>
</dbReference>
<reference evidence="2 3" key="1">
    <citation type="submission" date="2018-06" db="EMBL/GenBank/DDBJ databases">
        <title>Genomic Encyclopedia of Type Strains, Phase IV (KMG-IV): sequencing the most valuable type-strain genomes for metagenomic binning, comparative biology and taxonomic classification.</title>
        <authorList>
            <person name="Goeker M."/>
        </authorList>
    </citation>
    <scope>NUCLEOTIDE SEQUENCE [LARGE SCALE GENOMIC DNA]</scope>
    <source>
        <strain evidence="2 3">DSM 25532</strain>
    </source>
</reference>
<name>A0A366H9N2_9BACT</name>
<evidence type="ECO:0000313" key="2">
    <source>
        <dbReference type="EMBL" id="RBP39001.1"/>
    </source>
</evidence>
<dbReference type="SUPFAM" id="SSF51735">
    <property type="entry name" value="NAD(P)-binding Rossmann-fold domains"/>
    <property type="match status" value="1"/>
</dbReference>
<dbReference type="AlphaFoldDB" id="A0A366H9N2"/>
<sequence length="265" mass="28492">MNPTLQPKPPFDLSGRNIWVFGGAGYLGRAVVRLLAEMQARVLCVDLEQRAQQFLTEENLNSAVTPASLDVTEVSATQTFVAEQIAAYGVPDGLAVLTYTSTAKRMDDLSAEDFDRVNHGNLTATFALCRAIGQHMVNHAGGSMVLFSSMYGSVSPDPSVYEAPMTPNPIEYGVGKAGIQQMARYFAVHWGRQGVRCNSVSPGPFPNPAIQKDLPEFVERLASKVPLGRIGQAHEIAGSVAFLLSDASSYITGQNLAVDGGWTAW</sequence>
<dbReference type="Proteomes" id="UP000253426">
    <property type="component" value="Unassembled WGS sequence"/>
</dbReference>
<protein>
    <submittedName>
        <fullName evidence="2">NAD(P)-dependent dehydrogenase (Short-subunit alcohol dehydrogenase family)</fullName>
    </submittedName>
</protein>
<keyword evidence="3" id="KW-1185">Reference proteome</keyword>
<dbReference type="GO" id="GO:0016616">
    <property type="term" value="F:oxidoreductase activity, acting on the CH-OH group of donors, NAD or NADP as acceptor"/>
    <property type="evidence" value="ECO:0007669"/>
    <property type="project" value="TreeGrafter"/>
</dbReference>
<evidence type="ECO:0000256" key="1">
    <source>
        <dbReference type="ARBA" id="ARBA00006484"/>
    </source>
</evidence>
<dbReference type="InterPro" id="IPR036291">
    <property type="entry name" value="NAD(P)-bd_dom_sf"/>
</dbReference>
<gene>
    <name evidence="2" type="ORF">DES53_11024</name>
</gene>
<proteinExistence type="inferred from homology"/>